<dbReference type="EMBL" id="BBNO01000003">
    <property type="protein sequence ID" value="GAO07770.1"/>
    <property type="molecule type" value="Genomic_DNA"/>
</dbReference>
<gene>
    <name evidence="1" type="ORF">TPA0598_03_02310</name>
</gene>
<evidence type="ECO:0000313" key="2">
    <source>
        <dbReference type="Proteomes" id="UP000048965"/>
    </source>
</evidence>
<organism evidence="1 2">
    <name type="scientific">Streptomyces lydicamycinicus</name>
    <dbReference type="NCBI Taxonomy" id="1546107"/>
    <lineage>
        <taxon>Bacteria</taxon>
        <taxon>Bacillati</taxon>
        <taxon>Actinomycetota</taxon>
        <taxon>Actinomycetes</taxon>
        <taxon>Kitasatosporales</taxon>
        <taxon>Streptomycetaceae</taxon>
        <taxon>Streptomyces</taxon>
    </lineage>
</organism>
<protein>
    <submittedName>
        <fullName evidence="1">Uncharacterized protein</fullName>
    </submittedName>
</protein>
<comment type="caution">
    <text evidence="1">The sequence shown here is derived from an EMBL/GenBank/DDBJ whole genome shotgun (WGS) entry which is preliminary data.</text>
</comment>
<accession>A0A0P4R4G5</accession>
<evidence type="ECO:0000313" key="1">
    <source>
        <dbReference type="EMBL" id="GAO07770.1"/>
    </source>
</evidence>
<name>A0A0P4R4G5_9ACTN</name>
<reference evidence="1 2" key="2">
    <citation type="journal article" date="2015" name="Stand. Genomic Sci.">
        <title>Draft genome sequence of marine-derived Streptomyces sp. TP-A0598, a producer of anti-MRSA antibiotic lydicamycins.</title>
        <authorList>
            <person name="Komaki H."/>
            <person name="Ichikawa N."/>
            <person name="Hosoyama A."/>
            <person name="Fujita N."/>
            <person name="Igarashi Y."/>
        </authorList>
    </citation>
    <scope>NUCLEOTIDE SEQUENCE [LARGE SCALE GENOMIC DNA]</scope>
    <source>
        <strain evidence="1 2">NBRC 110027</strain>
    </source>
</reference>
<dbReference type="Proteomes" id="UP000048965">
    <property type="component" value="Unassembled WGS sequence"/>
</dbReference>
<proteinExistence type="predicted"/>
<reference evidence="2" key="1">
    <citation type="submission" date="2014-09" db="EMBL/GenBank/DDBJ databases">
        <title>Whole genome shotgun sequence of Streptomyces sp. NBRC 110027.</title>
        <authorList>
            <person name="Komaki H."/>
            <person name="Ichikawa N."/>
            <person name="Katano-Makiyama Y."/>
            <person name="Hosoyama A."/>
            <person name="Hashimoto M."/>
            <person name="Uohara A."/>
            <person name="Kitahashi Y."/>
            <person name="Ohji S."/>
            <person name="Kimura A."/>
            <person name="Yamazoe A."/>
            <person name="Igarashi Y."/>
            <person name="Fujita N."/>
        </authorList>
    </citation>
    <scope>NUCLEOTIDE SEQUENCE [LARGE SCALE GENOMIC DNA]</scope>
    <source>
        <strain evidence="2">NBRC 110027</strain>
    </source>
</reference>
<sequence length="95" mass="10217">MGDTGSRTDLIEGVRLPVGLAAGLPQEDEAVLEGVLHRLGFLAGVIEQRLHAGDREAGPVREVVDVDDVAPEVQVPEKLVDRCDDGSKTIRRVHV</sequence>
<keyword evidence="2" id="KW-1185">Reference proteome</keyword>
<dbReference type="AlphaFoldDB" id="A0A0P4R4G5"/>